<accession>A0A645GHC2</accession>
<sequence>MRGYDSAEVDEFLDNVAETLQTYAQRTKDLERDLAAKEESLAEYEKMKDVLHEALLMAQKSADEKVKSAQEQASKIISDAKERADMICKDATQEAERLRDGVSQIRNVRNLYEQEFRGLLAKFDNMLNQSINSSTLTAAVNSILEEMPVTEDPKEMEEEASVDKGDLEAAYAMLGVDPKEIMDNNSGREGHN</sequence>
<evidence type="ECO:0000313" key="7">
    <source>
        <dbReference type="EMBL" id="MPN25550.1"/>
    </source>
</evidence>
<evidence type="ECO:0000256" key="6">
    <source>
        <dbReference type="SAM" id="Coils"/>
    </source>
</evidence>
<keyword evidence="2" id="KW-0963">Cytoplasm</keyword>
<dbReference type="GO" id="GO:0051301">
    <property type="term" value="P:cell division"/>
    <property type="evidence" value="ECO:0007669"/>
    <property type="project" value="UniProtKB-KW"/>
</dbReference>
<dbReference type="GO" id="GO:0005737">
    <property type="term" value="C:cytoplasm"/>
    <property type="evidence" value="ECO:0007669"/>
    <property type="project" value="UniProtKB-SubCell"/>
</dbReference>
<dbReference type="PANTHER" id="PTHR35794:SF1">
    <property type="entry name" value="CELL CYCLE PROTEIN GPSB"/>
    <property type="match status" value="1"/>
</dbReference>
<keyword evidence="5" id="KW-0131">Cell cycle</keyword>
<dbReference type="Pfam" id="PF05103">
    <property type="entry name" value="DivIVA"/>
    <property type="match status" value="1"/>
</dbReference>
<dbReference type="InterPro" id="IPR019933">
    <property type="entry name" value="DivIVA_domain"/>
</dbReference>
<name>A0A645GHC2_9ZZZZ</name>
<evidence type="ECO:0000256" key="5">
    <source>
        <dbReference type="ARBA" id="ARBA00023306"/>
    </source>
</evidence>
<reference evidence="7" key="1">
    <citation type="submission" date="2019-08" db="EMBL/GenBank/DDBJ databases">
        <authorList>
            <person name="Kucharzyk K."/>
            <person name="Murdoch R.W."/>
            <person name="Higgins S."/>
            <person name="Loffler F."/>
        </authorList>
    </citation>
    <scope>NUCLEOTIDE SEQUENCE</scope>
</reference>
<dbReference type="AlphaFoldDB" id="A0A645GHC2"/>
<evidence type="ECO:0000256" key="4">
    <source>
        <dbReference type="ARBA" id="ARBA00023054"/>
    </source>
</evidence>
<comment type="subcellular location">
    <subcellularLocation>
        <location evidence="1">Cytoplasm</location>
    </subcellularLocation>
</comment>
<proteinExistence type="predicted"/>
<feature type="coiled-coil region" evidence="6">
    <location>
        <begin position="13"/>
        <end position="54"/>
    </location>
</feature>
<dbReference type="NCBIfam" id="TIGR03544">
    <property type="entry name" value="DivI1A_domain"/>
    <property type="match status" value="1"/>
</dbReference>
<evidence type="ECO:0000256" key="3">
    <source>
        <dbReference type="ARBA" id="ARBA00022618"/>
    </source>
</evidence>
<dbReference type="PANTHER" id="PTHR35794">
    <property type="entry name" value="CELL DIVISION PROTEIN DIVIVA"/>
    <property type="match status" value="1"/>
</dbReference>
<keyword evidence="3" id="KW-0132">Cell division</keyword>
<organism evidence="7">
    <name type="scientific">bioreactor metagenome</name>
    <dbReference type="NCBI Taxonomy" id="1076179"/>
    <lineage>
        <taxon>unclassified sequences</taxon>
        <taxon>metagenomes</taxon>
        <taxon>ecological metagenomes</taxon>
    </lineage>
</organism>
<evidence type="ECO:0008006" key="8">
    <source>
        <dbReference type="Google" id="ProtNLM"/>
    </source>
</evidence>
<protein>
    <recommendedName>
        <fullName evidence="8">Cell cycle protein GpsB</fullName>
    </recommendedName>
</protein>
<keyword evidence="4 6" id="KW-0175">Coiled coil</keyword>
<evidence type="ECO:0000256" key="1">
    <source>
        <dbReference type="ARBA" id="ARBA00004496"/>
    </source>
</evidence>
<dbReference type="InterPro" id="IPR007793">
    <property type="entry name" value="DivIVA_fam"/>
</dbReference>
<evidence type="ECO:0000256" key="2">
    <source>
        <dbReference type="ARBA" id="ARBA00022490"/>
    </source>
</evidence>
<comment type="caution">
    <text evidence="7">The sequence shown here is derived from an EMBL/GenBank/DDBJ whole genome shotgun (WGS) entry which is preliminary data.</text>
</comment>
<gene>
    <name evidence="7" type="ORF">SDC9_172962</name>
</gene>
<dbReference type="EMBL" id="VSSQ01074764">
    <property type="protein sequence ID" value="MPN25550.1"/>
    <property type="molecule type" value="Genomic_DNA"/>
</dbReference>
<dbReference type="Gene3D" id="1.20.5.2950">
    <property type="match status" value="1"/>
</dbReference>
<dbReference type="Gene3D" id="6.10.250.660">
    <property type="match status" value="1"/>
</dbReference>